<evidence type="ECO:0000313" key="4">
    <source>
        <dbReference type="Proteomes" id="UP000288395"/>
    </source>
</evidence>
<evidence type="ECO:0000256" key="1">
    <source>
        <dbReference type="SAM" id="SignalP"/>
    </source>
</evidence>
<proteinExistence type="predicted"/>
<organism evidence="3 4">
    <name type="scientific">Aliidiomarina iranensis</name>
    <dbReference type="NCBI Taxonomy" id="1434071"/>
    <lineage>
        <taxon>Bacteria</taxon>
        <taxon>Pseudomonadati</taxon>
        <taxon>Pseudomonadota</taxon>
        <taxon>Gammaproteobacteria</taxon>
        <taxon>Alteromonadales</taxon>
        <taxon>Idiomarinaceae</taxon>
        <taxon>Aliidiomarina</taxon>
    </lineage>
</organism>
<dbReference type="EMBL" id="PIPJ01000006">
    <property type="protein sequence ID" value="RUO19954.1"/>
    <property type="molecule type" value="Genomic_DNA"/>
</dbReference>
<name>A0A432VTX6_9GAMM</name>
<feature type="signal peptide" evidence="1">
    <location>
        <begin position="1"/>
        <end position="26"/>
    </location>
</feature>
<evidence type="ECO:0000313" key="3">
    <source>
        <dbReference type="EMBL" id="RUO19954.1"/>
    </source>
</evidence>
<dbReference type="RefSeq" id="WP_126767507.1">
    <property type="nucleotide sequence ID" value="NZ_PIPJ01000006.1"/>
</dbReference>
<protein>
    <recommendedName>
        <fullName evidence="2">Beta-lactamase-related domain-containing protein</fullName>
    </recommendedName>
</protein>
<dbReference type="OrthoDB" id="9799367at2"/>
<keyword evidence="1" id="KW-0732">Signal</keyword>
<evidence type="ECO:0000259" key="2">
    <source>
        <dbReference type="Pfam" id="PF00144"/>
    </source>
</evidence>
<dbReference type="InterPro" id="IPR001466">
    <property type="entry name" value="Beta-lactam-related"/>
</dbReference>
<dbReference type="PANTHER" id="PTHR46825">
    <property type="entry name" value="D-ALANYL-D-ALANINE-CARBOXYPEPTIDASE/ENDOPEPTIDASE AMPH"/>
    <property type="match status" value="1"/>
</dbReference>
<gene>
    <name evidence="3" type="ORF">CWE08_08535</name>
</gene>
<dbReference type="Proteomes" id="UP000288395">
    <property type="component" value="Unassembled WGS sequence"/>
</dbReference>
<sequence>MKFKVAIWHSFFALTLLIGLVDGVDAKDTPQLPYDERVAARINNLMEEGHFPGVAVTVMRAGQPVHISTHGMANLSHEIPVTTQTVFEIASLTKQMTALAVMTLVEEERLSLDDRLVEWIDDAPSAWDKITVAQLLSHTAGLTHRFERTVNDVLLLEYSRDDMLTSAKNTSMLAEPGTDWNYSDQGYFLLGIIIEEVTEQSYANYMQANFFRPLDMEQTHLLDQRKIVPQRAQGYAWKNGEIQKNRRVWQFSLTSHFGVMSSLEDLSRWEAELSNPKHINRNALEATWQIQRSFDTGRQCDTWGYARGWQAQIVNGRRILNHGGYSGTAYIRDVDTGLSVIVLTNREDTPNAMNPLSLAWQAASAVDSSIPRGGYKCWE</sequence>
<dbReference type="InterPro" id="IPR050491">
    <property type="entry name" value="AmpC-like"/>
</dbReference>
<dbReference type="SUPFAM" id="SSF56601">
    <property type="entry name" value="beta-lactamase/transpeptidase-like"/>
    <property type="match status" value="1"/>
</dbReference>
<reference evidence="4" key="1">
    <citation type="journal article" date="2018" name="Front. Microbiol.">
        <title>Genome-Based Analysis Reveals the Taxonomy and Diversity of the Family Idiomarinaceae.</title>
        <authorList>
            <person name="Liu Y."/>
            <person name="Lai Q."/>
            <person name="Shao Z."/>
        </authorList>
    </citation>
    <scope>NUCLEOTIDE SEQUENCE [LARGE SCALE GENOMIC DNA]</scope>
    <source>
        <strain evidence="4">GBPy7</strain>
    </source>
</reference>
<dbReference type="Pfam" id="PF00144">
    <property type="entry name" value="Beta-lactamase"/>
    <property type="match status" value="1"/>
</dbReference>
<keyword evidence="4" id="KW-1185">Reference proteome</keyword>
<dbReference type="InterPro" id="IPR012338">
    <property type="entry name" value="Beta-lactam/transpept-like"/>
</dbReference>
<feature type="chain" id="PRO_5019413732" description="Beta-lactamase-related domain-containing protein" evidence="1">
    <location>
        <begin position="27"/>
        <end position="379"/>
    </location>
</feature>
<feature type="domain" description="Beta-lactamase-related" evidence="2">
    <location>
        <begin position="39"/>
        <end position="350"/>
    </location>
</feature>
<dbReference type="AlphaFoldDB" id="A0A432VTX6"/>
<accession>A0A432VTX6</accession>
<dbReference type="Gene3D" id="3.40.710.10">
    <property type="entry name" value="DD-peptidase/beta-lactamase superfamily"/>
    <property type="match status" value="1"/>
</dbReference>
<comment type="caution">
    <text evidence="3">The sequence shown here is derived from an EMBL/GenBank/DDBJ whole genome shotgun (WGS) entry which is preliminary data.</text>
</comment>
<dbReference type="PANTHER" id="PTHR46825:SF9">
    <property type="entry name" value="BETA-LACTAMASE-RELATED DOMAIN-CONTAINING PROTEIN"/>
    <property type="match status" value="1"/>
</dbReference>